<dbReference type="KEGG" id="emo:DM558_14640"/>
<protein>
    <submittedName>
        <fullName evidence="6">LysR family transcriptional regulator</fullName>
    </submittedName>
</protein>
<dbReference type="FunFam" id="1.10.10.10:FF:000001">
    <property type="entry name" value="LysR family transcriptional regulator"/>
    <property type="match status" value="1"/>
</dbReference>
<evidence type="ECO:0000256" key="2">
    <source>
        <dbReference type="ARBA" id="ARBA00023015"/>
    </source>
</evidence>
<evidence type="ECO:0000259" key="5">
    <source>
        <dbReference type="PROSITE" id="PS50931"/>
    </source>
</evidence>
<dbReference type="SUPFAM" id="SSF53850">
    <property type="entry name" value="Periplasmic binding protein-like II"/>
    <property type="match status" value="1"/>
</dbReference>
<dbReference type="Gene3D" id="3.40.190.10">
    <property type="entry name" value="Periplasmic binding protein-like II"/>
    <property type="match status" value="2"/>
</dbReference>
<dbReference type="Gene3D" id="1.10.10.10">
    <property type="entry name" value="Winged helix-like DNA-binding domain superfamily/Winged helix DNA-binding domain"/>
    <property type="match status" value="1"/>
</dbReference>
<reference evidence="7" key="1">
    <citation type="submission" date="2018-06" db="EMBL/GenBank/DDBJ databases">
        <title>Complete genome of Pseudomonas insecticola strain QZS01.</title>
        <authorList>
            <person name="Wang J."/>
            <person name="Su Q."/>
        </authorList>
    </citation>
    <scope>NUCLEOTIDE SEQUENCE [LARGE SCALE GENOMIC DNA]</scope>
    <source>
        <strain evidence="7">QZS01</strain>
    </source>
</reference>
<gene>
    <name evidence="6" type="ORF">DM558_14640</name>
</gene>
<dbReference type="RefSeq" id="WP_127164598.1">
    <property type="nucleotide sequence ID" value="NZ_CP029822.1"/>
</dbReference>
<dbReference type="InterPro" id="IPR000847">
    <property type="entry name" value="LysR_HTH_N"/>
</dbReference>
<evidence type="ECO:0000313" key="6">
    <source>
        <dbReference type="EMBL" id="AZS51927.1"/>
    </source>
</evidence>
<organism evidence="6 7">
    <name type="scientific">Entomomonas moraniae</name>
    <dbReference type="NCBI Taxonomy" id="2213226"/>
    <lineage>
        <taxon>Bacteria</taxon>
        <taxon>Pseudomonadati</taxon>
        <taxon>Pseudomonadota</taxon>
        <taxon>Gammaproteobacteria</taxon>
        <taxon>Pseudomonadales</taxon>
        <taxon>Pseudomonadaceae</taxon>
        <taxon>Entomomonas</taxon>
    </lineage>
</organism>
<dbReference type="PRINTS" id="PR00039">
    <property type="entry name" value="HTHLYSR"/>
</dbReference>
<sequence>MIKPKLSRSLKHNIPLNLINVFLAAAEQQSFKIAADKLCLTTSAVSQSIKKLEDRMGVSLFTRRTNGVALTPLGVELLKHVKAGMSEIEKGMDQITKSNNTISIFCPPGIATELMAPFVSKVIAEGYQNIRMESNEQSCIEHYDKYDIAIILDESAKAIDNTCYLGPDYYFPFCHKTLYDQINSIEDLYKTLLFCNDHGKVNWKEWFAYNNIAYTPHKTLTFTRASQLLSAIDNGLGVGLESYRVLSNKLKAGEYCLCNLPHLKPLIKDMTWLYINPNKKDNKQISFFKNLVLTFCATGVTGKINTE</sequence>
<feature type="domain" description="HTH lysR-type" evidence="5">
    <location>
        <begin position="14"/>
        <end position="71"/>
    </location>
</feature>
<dbReference type="EMBL" id="CP029822">
    <property type="protein sequence ID" value="AZS51927.1"/>
    <property type="molecule type" value="Genomic_DNA"/>
</dbReference>
<accession>A0A3Q9JKS7</accession>
<dbReference type="InterPro" id="IPR058163">
    <property type="entry name" value="LysR-type_TF_proteobact-type"/>
</dbReference>
<keyword evidence="2" id="KW-0805">Transcription regulation</keyword>
<dbReference type="PANTHER" id="PTHR30537:SF58">
    <property type="entry name" value="HTH-TYPE TRANSCRIPTIONAL REGULATOR PERR"/>
    <property type="match status" value="1"/>
</dbReference>
<proteinExistence type="inferred from homology"/>
<dbReference type="AlphaFoldDB" id="A0A3Q9JKS7"/>
<keyword evidence="4" id="KW-0804">Transcription</keyword>
<dbReference type="Proteomes" id="UP000273143">
    <property type="component" value="Chromosome"/>
</dbReference>
<comment type="similarity">
    <text evidence="1">Belongs to the LysR transcriptional regulatory family.</text>
</comment>
<dbReference type="PANTHER" id="PTHR30537">
    <property type="entry name" value="HTH-TYPE TRANSCRIPTIONAL REGULATOR"/>
    <property type="match status" value="1"/>
</dbReference>
<dbReference type="Pfam" id="PF00126">
    <property type="entry name" value="HTH_1"/>
    <property type="match status" value="1"/>
</dbReference>
<evidence type="ECO:0000313" key="7">
    <source>
        <dbReference type="Proteomes" id="UP000273143"/>
    </source>
</evidence>
<dbReference type="GO" id="GO:0006351">
    <property type="term" value="P:DNA-templated transcription"/>
    <property type="evidence" value="ECO:0007669"/>
    <property type="project" value="TreeGrafter"/>
</dbReference>
<dbReference type="InterPro" id="IPR036388">
    <property type="entry name" value="WH-like_DNA-bd_sf"/>
</dbReference>
<dbReference type="GO" id="GO:0003700">
    <property type="term" value="F:DNA-binding transcription factor activity"/>
    <property type="evidence" value="ECO:0007669"/>
    <property type="project" value="InterPro"/>
</dbReference>
<dbReference type="InterPro" id="IPR036390">
    <property type="entry name" value="WH_DNA-bd_sf"/>
</dbReference>
<keyword evidence="3" id="KW-0238">DNA-binding</keyword>
<dbReference type="SUPFAM" id="SSF46785">
    <property type="entry name" value="Winged helix' DNA-binding domain"/>
    <property type="match status" value="1"/>
</dbReference>
<evidence type="ECO:0000256" key="3">
    <source>
        <dbReference type="ARBA" id="ARBA00023125"/>
    </source>
</evidence>
<evidence type="ECO:0000256" key="1">
    <source>
        <dbReference type="ARBA" id="ARBA00009437"/>
    </source>
</evidence>
<name>A0A3Q9JKS7_9GAMM</name>
<evidence type="ECO:0000256" key="4">
    <source>
        <dbReference type="ARBA" id="ARBA00023163"/>
    </source>
</evidence>
<dbReference type="PROSITE" id="PS50931">
    <property type="entry name" value="HTH_LYSR"/>
    <property type="match status" value="1"/>
</dbReference>
<keyword evidence="7" id="KW-1185">Reference proteome</keyword>
<dbReference type="GO" id="GO:0043565">
    <property type="term" value="F:sequence-specific DNA binding"/>
    <property type="evidence" value="ECO:0007669"/>
    <property type="project" value="TreeGrafter"/>
</dbReference>